<keyword evidence="3" id="KW-1134">Transmembrane beta strand</keyword>
<dbReference type="PANTHER" id="PTHR30069:SF46">
    <property type="entry name" value="OAR PROTEIN"/>
    <property type="match status" value="1"/>
</dbReference>
<feature type="chain" id="PRO_5020250159" evidence="7">
    <location>
        <begin position="26"/>
        <end position="1212"/>
    </location>
</feature>
<dbReference type="InterPro" id="IPR037066">
    <property type="entry name" value="Plug_dom_sf"/>
</dbReference>
<sequence length="1212" mass="129953">MQRRPITLSILSVILLVVCCAVSRAQTITGSVNGTVTDPSGAVIPNARVAATNTETGVATETTTNNDGIYNIRFLQIGTYKVTITAQGFATTTYGPFALETGQNAKIDAKLGLENQQQKVSVEAEVTPLLNTENPTLATTLDTRAIENIPLVGRNLTAITMFLPGSVSTQPNSFVSNAAVSGPLSGNNMSGQASGASVSINGNRQQANQYLLDGMNVNQTLDDTQGYVPNVDAIAQVQVISANANAEYGNVNGGDILYQTKSGTNNWHGSAFYFLNNYNLDANSWLNNRNGVAKNSYTRNLFGGTFGGPVIKDKLFFFVAYQGGRYHLGGTQSASVFTPSMRRGDFSELLNPAIMGAGRTIQLYNSTQAGLPAYANNQIQVTNPAAQYLFAHPELYPLPNATPTAGSPTQNNYRGLQKLRNYGDQFDVKIDWKAGEKDNMLFRYSQMNSGQTTLSALPTSFNSAPTFPFRGGAFNEVHQFSSSVIMLFRYSQMNSGQTTLSALPTSFNSAPTFPFRGGAFNEVHQFSSSVINEFRAGYTRIQNNGAVLLDPSGAFGLNGNSLLGIPGSQAFAGFSALAMQNSASPQGIQAANGSTDFSIGTAPSLGNANTGTNYTLNTFLYGDNLTWSKSRHTFKFGVQYLRQQQNNFYPGNDGSLGGFYYLGAGTANGASGGYTGADFVLNRAGFVSKGGVSGPVGMRSWRSAYFAQDDWKVTPTLTLNIGFRYEFVQPIYEVNNKMSTIDPANPSVILLAGSPQARAAGYNRALVDPYYGSVMPRIGFSWQAAPRLVVRGGYGIQNFMEGTGANLRMTTNLPFQGSYQASGLQSNAPGGIPGQFFTVQSGFGAASGTGAATGVVYNVWNKKIKPAFIGEYSLTLEYQVSNTASFQIGYLGESGQHLITANRRNQLAAPCGSFPLTGSPQPAGCPKSPFQDTPGVGYTGNIRFTDSNAMMNYNALQASFRQRLAHGLTYIANYTYSRAMTNSIGFYGAPGINNPSAYAQNVYNMQAEYGPTGQDVRNALNFTLVYDLPLGRGRKYGANMPRVLNLAVGGWKVGMTGIAYSGFPVTLAANNNSQVGSGAQRPNKYRPLKVANRSINNWFGTDPSAIPCLTAGVDNGVCAYGQPASGTFGTSRPGSERAPSYQTYGASVTKDFTVWHEQQINFRADADNLFNSAFLGNPQNNITNTQFGNIFNQGTPVRSNPRTMQLSVKYHF</sequence>
<dbReference type="SUPFAM" id="SSF49464">
    <property type="entry name" value="Carboxypeptidase regulatory domain-like"/>
    <property type="match status" value="1"/>
</dbReference>
<keyword evidence="6" id="KW-0998">Cell outer membrane</keyword>
<feature type="signal peptide" evidence="7">
    <location>
        <begin position="1"/>
        <end position="25"/>
    </location>
</feature>
<evidence type="ECO:0000256" key="6">
    <source>
        <dbReference type="ARBA" id="ARBA00023237"/>
    </source>
</evidence>
<dbReference type="SUPFAM" id="SSF56935">
    <property type="entry name" value="Porins"/>
    <property type="match status" value="1"/>
</dbReference>
<dbReference type="InterPro" id="IPR008969">
    <property type="entry name" value="CarboxyPept-like_regulatory"/>
</dbReference>
<gene>
    <name evidence="9" type="ORF">BDD14_1021</name>
</gene>
<evidence type="ECO:0000256" key="5">
    <source>
        <dbReference type="ARBA" id="ARBA00023136"/>
    </source>
</evidence>
<evidence type="ECO:0000256" key="2">
    <source>
        <dbReference type="ARBA" id="ARBA00022448"/>
    </source>
</evidence>
<name>A0A4Q7YRT6_9BACT</name>
<keyword evidence="5" id="KW-0472">Membrane</keyword>
<feature type="domain" description="TonB-dependent transporter Oar-like beta-barrel" evidence="8">
    <location>
        <begin position="478"/>
        <end position="1205"/>
    </location>
</feature>
<dbReference type="Gene3D" id="2.60.40.1120">
    <property type="entry name" value="Carboxypeptidase-like, regulatory domain"/>
    <property type="match status" value="1"/>
</dbReference>
<dbReference type="OrthoDB" id="97893at2"/>
<dbReference type="Gene3D" id="2.170.130.10">
    <property type="entry name" value="TonB-dependent receptor, plug domain"/>
    <property type="match status" value="1"/>
</dbReference>
<protein>
    <submittedName>
        <fullName evidence="9">TonB-dependent receptor-like protein</fullName>
    </submittedName>
</protein>
<dbReference type="AlphaFoldDB" id="A0A4Q7YRT6"/>
<evidence type="ECO:0000313" key="10">
    <source>
        <dbReference type="Proteomes" id="UP000292958"/>
    </source>
</evidence>
<keyword evidence="7" id="KW-0732">Signal</keyword>
<comment type="subcellular location">
    <subcellularLocation>
        <location evidence="1">Cell outer membrane</location>
        <topology evidence="1">Multi-pass membrane protein</topology>
    </subcellularLocation>
</comment>
<organism evidence="9 10">
    <name type="scientific">Edaphobacter modestus</name>
    <dbReference type="NCBI Taxonomy" id="388466"/>
    <lineage>
        <taxon>Bacteria</taxon>
        <taxon>Pseudomonadati</taxon>
        <taxon>Acidobacteriota</taxon>
        <taxon>Terriglobia</taxon>
        <taxon>Terriglobales</taxon>
        <taxon>Acidobacteriaceae</taxon>
        <taxon>Edaphobacter</taxon>
    </lineage>
</organism>
<evidence type="ECO:0000256" key="4">
    <source>
        <dbReference type="ARBA" id="ARBA00022692"/>
    </source>
</evidence>
<dbReference type="InterPro" id="IPR039426">
    <property type="entry name" value="TonB-dep_rcpt-like"/>
</dbReference>
<keyword evidence="10" id="KW-1185">Reference proteome</keyword>
<proteinExistence type="predicted"/>
<dbReference type="Pfam" id="PF13620">
    <property type="entry name" value="CarboxypepD_reg"/>
    <property type="match status" value="1"/>
</dbReference>
<dbReference type="InterPro" id="IPR057601">
    <property type="entry name" value="Oar-like_b-barrel"/>
</dbReference>
<dbReference type="EMBL" id="SHKW01000001">
    <property type="protein sequence ID" value="RZU39633.1"/>
    <property type="molecule type" value="Genomic_DNA"/>
</dbReference>
<dbReference type="Gene3D" id="2.40.170.20">
    <property type="entry name" value="TonB-dependent receptor, beta-barrel domain"/>
    <property type="match status" value="1"/>
</dbReference>
<keyword evidence="4" id="KW-0812">Transmembrane</keyword>
<dbReference type="GO" id="GO:0009279">
    <property type="term" value="C:cell outer membrane"/>
    <property type="evidence" value="ECO:0007669"/>
    <property type="project" value="UniProtKB-SubCell"/>
</dbReference>
<keyword evidence="9" id="KW-0675">Receptor</keyword>
<keyword evidence="2" id="KW-0813">Transport</keyword>
<reference evidence="9 10" key="1">
    <citation type="submission" date="2019-02" db="EMBL/GenBank/DDBJ databases">
        <title>Genomic Encyclopedia of Archaeal and Bacterial Type Strains, Phase II (KMG-II): from individual species to whole genera.</title>
        <authorList>
            <person name="Goeker M."/>
        </authorList>
    </citation>
    <scope>NUCLEOTIDE SEQUENCE [LARGE SCALE GENOMIC DNA]</scope>
    <source>
        <strain evidence="9 10">DSM 18101</strain>
    </source>
</reference>
<evidence type="ECO:0000313" key="9">
    <source>
        <dbReference type="EMBL" id="RZU39633.1"/>
    </source>
</evidence>
<dbReference type="GO" id="GO:0015344">
    <property type="term" value="F:siderophore uptake transmembrane transporter activity"/>
    <property type="evidence" value="ECO:0007669"/>
    <property type="project" value="TreeGrafter"/>
</dbReference>
<dbReference type="Pfam" id="PF25183">
    <property type="entry name" value="OMP_b-brl_4"/>
    <property type="match status" value="1"/>
</dbReference>
<evidence type="ECO:0000256" key="3">
    <source>
        <dbReference type="ARBA" id="ARBA00022452"/>
    </source>
</evidence>
<evidence type="ECO:0000259" key="8">
    <source>
        <dbReference type="Pfam" id="PF25183"/>
    </source>
</evidence>
<dbReference type="PANTHER" id="PTHR30069">
    <property type="entry name" value="TONB-DEPENDENT OUTER MEMBRANE RECEPTOR"/>
    <property type="match status" value="1"/>
</dbReference>
<evidence type="ECO:0000256" key="1">
    <source>
        <dbReference type="ARBA" id="ARBA00004571"/>
    </source>
</evidence>
<dbReference type="RefSeq" id="WP_130417816.1">
    <property type="nucleotide sequence ID" value="NZ_SHKW01000001.1"/>
</dbReference>
<accession>A0A4Q7YRT6</accession>
<dbReference type="InterPro" id="IPR036942">
    <property type="entry name" value="Beta-barrel_TonB_sf"/>
</dbReference>
<dbReference type="GO" id="GO:0044718">
    <property type="term" value="P:siderophore transmembrane transport"/>
    <property type="evidence" value="ECO:0007669"/>
    <property type="project" value="TreeGrafter"/>
</dbReference>
<dbReference type="Proteomes" id="UP000292958">
    <property type="component" value="Unassembled WGS sequence"/>
</dbReference>
<evidence type="ECO:0000256" key="7">
    <source>
        <dbReference type="SAM" id="SignalP"/>
    </source>
</evidence>
<comment type="caution">
    <text evidence="9">The sequence shown here is derived from an EMBL/GenBank/DDBJ whole genome shotgun (WGS) entry which is preliminary data.</text>
</comment>